<name>Q0AVH3_SYNWW</name>
<dbReference type="Gene3D" id="2.60.40.10">
    <property type="entry name" value="Immunoglobulins"/>
    <property type="match status" value="1"/>
</dbReference>
<evidence type="ECO:0000256" key="1">
    <source>
        <dbReference type="ARBA" id="ARBA00022729"/>
    </source>
</evidence>
<reference evidence="4" key="1">
    <citation type="journal article" date="2010" name="Environ. Microbiol.">
        <title>The genome of Syntrophomonas wolfei: new insights into syntrophic metabolism and biohydrogen production.</title>
        <authorList>
            <person name="Sieber J.R."/>
            <person name="Sims D.R."/>
            <person name="Han C."/>
            <person name="Kim E."/>
            <person name="Lykidis A."/>
            <person name="Lapidus A.L."/>
            <person name="McDonnald E."/>
            <person name="Rohlin L."/>
            <person name="Culley D.E."/>
            <person name="Gunsalus R."/>
            <person name="McInerney M.J."/>
        </authorList>
    </citation>
    <scope>NUCLEOTIDE SEQUENCE [LARGE SCALE GENOMIC DNA]</scope>
    <source>
        <strain evidence="4">DSM 2245B / Goettingen</strain>
    </source>
</reference>
<dbReference type="InterPro" id="IPR014755">
    <property type="entry name" value="Cu-Rt/internalin_Ig-like"/>
</dbReference>
<dbReference type="KEGG" id="swo:Swol_1986"/>
<dbReference type="InterPro" id="IPR013783">
    <property type="entry name" value="Ig-like_fold"/>
</dbReference>
<accession>Q0AVH3</accession>
<feature type="domain" description="SbsA Ig-like" evidence="2">
    <location>
        <begin position="128"/>
        <end position="212"/>
    </location>
</feature>
<proteinExistence type="predicted"/>
<organism evidence="3 4">
    <name type="scientific">Syntrophomonas wolfei subsp. wolfei (strain DSM 2245B / Goettingen)</name>
    <dbReference type="NCBI Taxonomy" id="335541"/>
    <lineage>
        <taxon>Bacteria</taxon>
        <taxon>Bacillati</taxon>
        <taxon>Bacillota</taxon>
        <taxon>Clostridia</taxon>
        <taxon>Eubacteriales</taxon>
        <taxon>Syntrophomonadaceae</taxon>
        <taxon>Syntrophomonas</taxon>
    </lineage>
</organism>
<dbReference type="Proteomes" id="UP000001968">
    <property type="component" value="Chromosome"/>
</dbReference>
<gene>
    <name evidence="3" type="ordered locus">Swol_1986</name>
</gene>
<keyword evidence="1" id="KW-0732">Signal</keyword>
<dbReference type="AlphaFoldDB" id="Q0AVH3"/>
<dbReference type="EMBL" id="CP000448">
    <property type="protein sequence ID" value="ABI69281.1"/>
    <property type="molecule type" value="Genomic_DNA"/>
</dbReference>
<dbReference type="InterPro" id="IPR032812">
    <property type="entry name" value="SbsA_Ig"/>
</dbReference>
<dbReference type="HOGENOM" id="CLU_1288356_0_0_9"/>
<sequence length="214" mass="22919">MILMAKKRIAFIVAALLILSIFPGLALGASVSLNLSNSSALIGDSITASGSADPNQWVSIKIVDSLGNIVFFDAVKSNASGNYSCTFTVPQVADGTLTVVAGYGSNVANKSLQVSIYKALDPKTCDPDKKWRVVFNKPANPNTLKDQINIMKTTDNSQVGIQKVVLENDGLWAVIYPAQDYQSGQSYVIYINPGIETTDGEPLKSGYQMSFTVN</sequence>
<dbReference type="Pfam" id="PF13205">
    <property type="entry name" value="Big_5"/>
    <property type="match status" value="1"/>
</dbReference>
<keyword evidence="4" id="KW-1185">Reference proteome</keyword>
<dbReference type="Gene3D" id="2.60.40.1220">
    <property type="match status" value="1"/>
</dbReference>
<evidence type="ECO:0000259" key="2">
    <source>
        <dbReference type="Pfam" id="PF13205"/>
    </source>
</evidence>
<evidence type="ECO:0000313" key="4">
    <source>
        <dbReference type="Proteomes" id="UP000001968"/>
    </source>
</evidence>
<protein>
    <recommendedName>
        <fullName evidence="2">SbsA Ig-like domain-containing protein</fullName>
    </recommendedName>
</protein>
<evidence type="ECO:0000313" key="3">
    <source>
        <dbReference type="EMBL" id="ABI69281.1"/>
    </source>
</evidence>